<evidence type="ECO:0000256" key="5">
    <source>
        <dbReference type="ARBA" id="ARBA00023002"/>
    </source>
</evidence>
<reference evidence="12 13" key="1">
    <citation type="journal article" date="2019" name="Sci. Rep.">
        <title>A high-quality genome of Eragrostis curvula grass provides insights into Poaceae evolution and supports new strategies to enhance forage quality.</title>
        <authorList>
            <person name="Carballo J."/>
            <person name="Santos B.A.C.M."/>
            <person name="Zappacosta D."/>
            <person name="Garbus I."/>
            <person name="Selva J.P."/>
            <person name="Gallo C.A."/>
            <person name="Diaz A."/>
            <person name="Albertini E."/>
            <person name="Caccamo M."/>
            <person name="Echenique V."/>
        </authorList>
    </citation>
    <scope>NUCLEOTIDE SEQUENCE [LARGE SCALE GENOMIC DNA]</scope>
    <source>
        <strain evidence="13">cv. Victoria</strain>
        <tissue evidence="12">Leaf</tissue>
    </source>
</reference>
<dbReference type="CDD" id="cd00018">
    <property type="entry name" value="AP2"/>
    <property type="match status" value="2"/>
</dbReference>
<dbReference type="PROSITE" id="PS51032">
    <property type="entry name" value="AP2_ERF"/>
    <property type="match status" value="2"/>
</dbReference>
<dbReference type="InterPro" id="IPR036955">
    <property type="entry name" value="AP2/ERF_dom_sf"/>
</dbReference>
<sequence>SAAAADLGKRTPCDRALLQLHLPIQRVVLPNLVAHILCLLAESLRVAGHDSMHERALGGGGRQKACVRATVAGDLGLGGVAQERSSGVGSRVAQPASTYFSIGVDCADDEGGRRWWSSPATGDLEEQERGAAAELAAIADASPPPKLEDFLGGGNNNGGDGGMVTGDETAAATGHHQHGRGQARIGRVAGNKDLYLGTFSTEEEAAEAYDIAAIKFRGLNTGTGVTDAQHPCRDHQHGRGQARIGRVAGNKDLYLGTFSTQEEAAEAYDIAAIKFRGLNIGSGVIDAQHPCRSNVADQNELHKPTSDLDFDISGAGLKCETGDHVGVDSENSIETVEEAEKFFFLREKEAEKLTGLSPDTVFSIHVDAEDGSPRKGGGS</sequence>
<dbReference type="PANTHER" id="PTHR32467:SF218">
    <property type="entry name" value="AP2-LIKE ETHYLENE-RESPONSIVE TRANSCRIPTION FACTOR PLT2"/>
    <property type="match status" value="1"/>
</dbReference>
<dbReference type="GO" id="GO:0016491">
    <property type="term" value="F:oxidoreductase activity"/>
    <property type="evidence" value="ECO:0007669"/>
    <property type="project" value="UniProtKB-KW"/>
</dbReference>
<comment type="caution">
    <text evidence="12">The sequence shown here is derived from an EMBL/GenBank/DDBJ whole genome shotgun (WGS) entry which is preliminary data.</text>
</comment>
<keyword evidence="5" id="KW-0560">Oxidoreductase</keyword>
<dbReference type="Gramene" id="TVU16402">
    <property type="protein sequence ID" value="TVU16402"/>
    <property type="gene ID" value="EJB05_39961"/>
</dbReference>
<dbReference type="InterPro" id="IPR016177">
    <property type="entry name" value="DNA-bd_dom_sf"/>
</dbReference>
<dbReference type="Gene3D" id="2.40.30.10">
    <property type="entry name" value="Translation factors"/>
    <property type="match status" value="1"/>
</dbReference>
<keyword evidence="13" id="KW-1185">Reference proteome</keyword>
<evidence type="ECO:0000256" key="6">
    <source>
        <dbReference type="ARBA" id="ARBA00023015"/>
    </source>
</evidence>
<evidence type="ECO:0000256" key="10">
    <source>
        <dbReference type="ARBA" id="ARBA00037973"/>
    </source>
</evidence>
<keyword evidence="4" id="KW-0274">FAD</keyword>
<organism evidence="12 13">
    <name type="scientific">Eragrostis curvula</name>
    <name type="common">weeping love grass</name>
    <dbReference type="NCBI Taxonomy" id="38414"/>
    <lineage>
        <taxon>Eukaryota</taxon>
        <taxon>Viridiplantae</taxon>
        <taxon>Streptophyta</taxon>
        <taxon>Embryophyta</taxon>
        <taxon>Tracheophyta</taxon>
        <taxon>Spermatophyta</taxon>
        <taxon>Magnoliopsida</taxon>
        <taxon>Liliopsida</taxon>
        <taxon>Poales</taxon>
        <taxon>Poaceae</taxon>
        <taxon>PACMAD clade</taxon>
        <taxon>Chloridoideae</taxon>
        <taxon>Eragrostideae</taxon>
        <taxon>Eragrostidinae</taxon>
        <taxon>Eragrostis</taxon>
    </lineage>
</organism>
<feature type="domain" description="AP2/ERF" evidence="11">
    <location>
        <begin position="163"/>
        <end position="229"/>
    </location>
</feature>
<dbReference type="Gene3D" id="1.20.990.10">
    <property type="entry name" value="NADPH-cytochrome p450 Reductase, Chain A, domain 3"/>
    <property type="match status" value="1"/>
</dbReference>
<dbReference type="Gene3D" id="3.30.730.10">
    <property type="entry name" value="AP2/ERF domain"/>
    <property type="match status" value="2"/>
</dbReference>
<keyword evidence="3" id="KW-0285">Flavoprotein</keyword>
<accession>A0A5J9TYD3</accession>
<gene>
    <name evidence="12" type="ORF">EJB05_39961</name>
</gene>
<dbReference type="PANTHER" id="PTHR32467">
    <property type="entry name" value="AP2-LIKE ETHYLENE-RESPONSIVE TRANSCRIPTION FACTOR"/>
    <property type="match status" value="1"/>
</dbReference>
<evidence type="ECO:0000256" key="8">
    <source>
        <dbReference type="ARBA" id="ARBA00023163"/>
    </source>
</evidence>
<proteinExistence type="inferred from homology"/>
<evidence type="ECO:0000313" key="12">
    <source>
        <dbReference type="EMBL" id="TVU16402.1"/>
    </source>
</evidence>
<feature type="non-terminal residue" evidence="12">
    <location>
        <position position="1"/>
    </location>
</feature>
<evidence type="ECO:0000256" key="4">
    <source>
        <dbReference type="ARBA" id="ARBA00022827"/>
    </source>
</evidence>
<evidence type="ECO:0000259" key="11">
    <source>
        <dbReference type="PROSITE" id="PS51032"/>
    </source>
</evidence>
<dbReference type="EMBL" id="RWGY01000031">
    <property type="protein sequence ID" value="TVU16402.1"/>
    <property type="molecule type" value="Genomic_DNA"/>
</dbReference>
<evidence type="ECO:0000256" key="2">
    <source>
        <dbReference type="ARBA" id="ARBA00004123"/>
    </source>
</evidence>
<comment type="cofactor">
    <cofactor evidence="1">
        <name>FAD</name>
        <dbReference type="ChEBI" id="CHEBI:57692"/>
    </cofactor>
</comment>
<keyword evidence="8" id="KW-0804">Transcription</keyword>
<evidence type="ECO:0000313" key="13">
    <source>
        <dbReference type="Proteomes" id="UP000324897"/>
    </source>
</evidence>
<dbReference type="InterPro" id="IPR023173">
    <property type="entry name" value="NADPH_Cyt_P450_Rdtase_alpha"/>
</dbReference>
<dbReference type="GO" id="GO:0003700">
    <property type="term" value="F:DNA-binding transcription factor activity"/>
    <property type="evidence" value="ECO:0007669"/>
    <property type="project" value="InterPro"/>
</dbReference>
<dbReference type="SMART" id="SM00380">
    <property type="entry name" value="AP2"/>
    <property type="match status" value="2"/>
</dbReference>
<evidence type="ECO:0000256" key="9">
    <source>
        <dbReference type="ARBA" id="ARBA00023242"/>
    </source>
</evidence>
<dbReference type="GO" id="GO:0005634">
    <property type="term" value="C:nucleus"/>
    <property type="evidence" value="ECO:0007669"/>
    <property type="project" value="UniProtKB-SubCell"/>
</dbReference>
<dbReference type="GO" id="GO:0003677">
    <property type="term" value="F:DNA binding"/>
    <property type="evidence" value="ECO:0007669"/>
    <property type="project" value="UniProtKB-KW"/>
</dbReference>
<comment type="similarity">
    <text evidence="10">Belongs to the AP2/ERF transcription factor family. AP2 subfamily.</text>
</comment>
<evidence type="ECO:0000256" key="7">
    <source>
        <dbReference type="ARBA" id="ARBA00023125"/>
    </source>
</evidence>
<evidence type="ECO:0000256" key="1">
    <source>
        <dbReference type="ARBA" id="ARBA00001974"/>
    </source>
</evidence>
<dbReference type="AlphaFoldDB" id="A0A5J9TYD3"/>
<protein>
    <recommendedName>
        <fullName evidence="11">AP2/ERF domain-containing protein</fullName>
    </recommendedName>
</protein>
<name>A0A5J9TYD3_9POAL</name>
<keyword evidence="6" id="KW-0805">Transcription regulation</keyword>
<dbReference type="Pfam" id="PF00667">
    <property type="entry name" value="FAD_binding_1"/>
    <property type="match status" value="1"/>
</dbReference>
<dbReference type="InterPro" id="IPR003097">
    <property type="entry name" value="CysJ-like_FAD-binding"/>
</dbReference>
<dbReference type="InterPro" id="IPR001471">
    <property type="entry name" value="AP2/ERF_dom"/>
</dbReference>
<dbReference type="OrthoDB" id="207175at2759"/>
<keyword evidence="9" id="KW-0539">Nucleus</keyword>
<comment type="subcellular location">
    <subcellularLocation>
        <location evidence="2">Nucleus</location>
    </subcellularLocation>
</comment>
<keyword evidence="7" id="KW-0238">DNA-binding</keyword>
<dbReference type="SUPFAM" id="SSF63380">
    <property type="entry name" value="Riboflavin synthase domain-like"/>
    <property type="match status" value="1"/>
</dbReference>
<dbReference type="Proteomes" id="UP000324897">
    <property type="component" value="Unassembled WGS sequence"/>
</dbReference>
<dbReference type="InterPro" id="IPR017938">
    <property type="entry name" value="Riboflavin_synthase-like_b-brl"/>
</dbReference>
<feature type="domain" description="AP2/ERF" evidence="11">
    <location>
        <begin position="215"/>
        <end position="288"/>
    </location>
</feature>
<evidence type="ECO:0000256" key="3">
    <source>
        <dbReference type="ARBA" id="ARBA00022630"/>
    </source>
</evidence>
<dbReference type="SUPFAM" id="SSF54171">
    <property type="entry name" value="DNA-binding domain"/>
    <property type="match status" value="2"/>
</dbReference>